<keyword evidence="2" id="KW-1185">Reference proteome</keyword>
<proteinExistence type="predicted"/>
<comment type="caution">
    <text evidence="1">The sequence shown here is derived from an EMBL/GenBank/DDBJ whole genome shotgun (WGS) entry which is preliminary data.</text>
</comment>
<feature type="non-terminal residue" evidence="1">
    <location>
        <position position="56"/>
    </location>
</feature>
<evidence type="ECO:0000313" key="1">
    <source>
        <dbReference type="EMBL" id="EHK47131.1"/>
    </source>
</evidence>
<sequence>LKKQERGKKKVSRNKNTYNTRSSLVVTDPATIPALIWLSIGDRTGSRFFRWLWSYV</sequence>
<organism evidence="1 2">
    <name type="scientific">Hypocrea atroviridis (strain ATCC 20476 / IMI 206040)</name>
    <name type="common">Trichoderma atroviride</name>
    <dbReference type="NCBI Taxonomy" id="452589"/>
    <lineage>
        <taxon>Eukaryota</taxon>
        <taxon>Fungi</taxon>
        <taxon>Dikarya</taxon>
        <taxon>Ascomycota</taxon>
        <taxon>Pezizomycotina</taxon>
        <taxon>Sordariomycetes</taxon>
        <taxon>Hypocreomycetidae</taxon>
        <taxon>Hypocreales</taxon>
        <taxon>Hypocreaceae</taxon>
        <taxon>Trichoderma</taxon>
    </lineage>
</organism>
<protein>
    <submittedName>
        <fullName evidence="1">Uncharacterized protein</fullName>
    </submittedName>
</protein>
<dbReference type="HOGENOM" id="CLU_188785_1_0_1"/>
<evidence type="ECO:0000313" key="2">
    <source>
        <dbReference type="Proteomes" id="UP000005426"/>
    </source>
</evidence>
<dbReference type="OMA" id="RWLWSYV"/>
<feature type="non-terminal residue" evidence="1">
    <location>
        <position position="1"/>
    </location>
</feature>
<dbReference type="eggNOG" id="ENOG502T686">
    <property type="taxonomic scope" value="Eukaryota"/>
</dbReference>
<reference evidence="1 2" key="1">
    <citation type="journal article" date="2011" name="Genome Biol.">
        <title>Comparative genome sequence analysis underscores mycoparasitism as the ancestral life style of Trichoderma.</title>
        <authorList>
            <person name="Kubicek C.P."/>
            <person name="Herrera-Estrella A."/>
            <person name="Seidl-Seiboth V."/>
            <person name="Martinez D.A."/>
            <person name="Druzhinina I.S."/>
            <person name="Thon M."/>
            <person name="Zeilinger S."/>
            <person name="Casas-Flores S."/>
            <person name="Horwitz B.A."/>
            <person name="Mukherjee P.K."/>
            <person name="Mukherjee M."/>
            <person name="Kredics L."/>
            <person name="Alcaraz L.D."/>
            <person name="Aerts A."/>
            <person name="Antal Z."/>
            <person name="Atanasova L."/>
            <person name="Cervantes-Badillo M.G."/>
            <person name="Challacombe J."/>
            <person name="Chertkov O."/>
            <person name="McCluskey K."/>
            <person name="Coulpier F."/>
            <person name="Deshpande N."/>
            <person name="von Doehren H."/>
            <person name="Ebbole D.J."/>
            <person name="Esquivel-Naranjo E.U."/>
            <person name="Fekete E."/>
            <person name="Flipphi M."/>
            <person name="Glaser F."/>
            <person name="Gomez-Rodriguez E.Y."/>
            <person name="Gruber S."/>
            <person name="Han C."/>
            <person name="Henrissat B."/>
            <person name="Hermosa R."/>
            <person name="Hernandez-Onate M."/>
            <person name="Karaffa L."/>
            <person name="Kosti I."/>
            <person name="Le Crom S."/>
            <person name="Lindquist E."/>
            <person name="Lucas S."/>
            <person name="Luebeck M."/>
            <person name="Luebeck P.S."/>
            <person name="Margeot A."/>
            <person name="Metz B."/>
            <person name="Misra M."/>
            <person name="Nevalainen H."/>
            <person name="Omann M."/>
            <person name="Packer N."/>
            <person name="Perrone G."/>
            <person name="Uresti-Rivera E.E."/>
            <person name="Salamov A."/>
            <person name="Schmoll M."/>
            <person name="Seiboth B."/>
            <person name="Shapiro H."/>
            <person name="Sukno S."/>
            <person name="Tamayo-Ramos J.A."/>
            <person name="Tisch D."/>
            <person name="Wiest A."/>
            <person name="Wilkinson H.H."/>
            <person name="Zhang M."/>
            <person name="Coutinho P.M."/>
            <person name="Kenerley C.M."/>
            <person name="Monte E."/>
            <person name="Baker S.E."/>
            <person name="Grigoriev I.V."/>
        </authorList>
    </citation>
    <scope>NUCLEOTIDE SEQUENCE [LARGE SCALE GENOMIC DNA]</scope>
    <source>
        <strain evidence="2">ATCC 20476 / IMI 206040</strain>
    </source>
</reference>
<name>G9NPX8_HYPAI</name>
<dbReference type="OrthoDB" id="4896007at2759"/>
<dbReference type="Proteomes" id="UP000005426">
    <property type="component" value="Unassembled WGS sequence"/>
</dbReference>
<dbReference type="AlphaFoldDB" id="G9NPX8"/>
<accession>G9NPX8</accession>
<dbReference type="EMBL" id="ABDG02000021">
    <property type="protein sequence ID" value="EHK47131.1"/>
    <property type="molecule type" value="Genomic_DNA"/>
</dbReference>
<gene>
    <name evidence="1" type="ORF">TRIATDRAFT_9805</name>
</gene>